<sequence>MATDAAPLLLLTRPQADSERFAAMLPEWPAVISPILRIEPVAHDADLRAAEGLVFTSSHAVGFAGPGRGRLALCVGGRTGAIARQAGFDVREGNGFAESLLPLIKASPVPLIHPHGRHLAKVLPVPGVVVYDQIALPLSDAARALLAGDAPLVLPLFSPRSARLLAAEARQARAPIWTVAISAAALAAWDADSAGHAVAARPDAKAMAAAIRLLPVAEHNARRRVEQRNAPD</sequence>
<keyword evidence="3" id="KW-1185">Reference proteome</keyword>
<dbReference type="GO" id="GO:0004852">
    <property type="term" value="F:uroporphyrinogen-III synthase activity"/>
    <property type="evidence" value="ECO:0007669"/>
    <property type="project" value="InterPro"/>
</dbReference>
<protein>
    <submittedName>
        <fullName evidence="2">Uroporphyrinogen-III synthase</fullName>
    </submittedName>
</protein>
<dbReference type="Pfam" id="PF02602">
    <property type="entry name" value="HEM4"/>
    <property type="match status" value="1"/>
</dbReference>
<evidence type="ECO:0000313" key="2">
    <source>
        <dbReference type="EMBL" id="MBK4214694.1"/>
    </source>
</evidence>
<feature type="domain" description="Tetrapyrrole biosynthesis uroporphyrinogen III synthase" evidence="1">
    <location>
        <begin position="30"/>
        <end position="208"/>
    </location>
</feature>
<dbReference type="Proteomes" id="UP000640485">
    <property type="component" value="Unassembled WGS sequence"/>
</dbReference>
<dbReference type="EMBL" id="JAEPRQ010000001">
    <property type="protein sequence ID" value="MBK4214694.1"/>
    <property type="molecule type" value="Genomic_DNA"/>
</dbReference>
<dbReference type="CDD" id="cd06578">
    <property type="entry name" value="HemD"/>
    <property type="match status" value="1"/>
</dbReference>
<reference evidence="2" key="1">
    <citation type="submission" date="2021-01" db="EMBL/GenBank/DDBJ databases">
        <title>Paracoccus amoyensis sp. nov., isolated from the surface seawater along the coast of Xiamen Island, China.</title>
        <authorList>
            <person name="Lyu L."/>
        </authorList>
    </citation>
    <scope>NUCLEOTIDE SEQUENCE</scope>
    <source>
        <strain evidence="2">MJ17</strain>
    </source>
</reference>
<proteinExistence type="predicted"/>
<dbReference type="InterPro" id="IPR036108">
    <property type="entry name" value="4pyrrol_syn_uPrphyn_synt_sf"/>
</dbReference>
<dbReference type="GO" id="GO:0033014">
    <property type="term" value="P:tetrapyrrole biosynthetic process"/>
    <property type="evidence" value="ECO:0007669"/>
    <property type="project" value="InterPro"/>
</dbReference>
<organism evidence="2 3">
    <name type="scientific">Paracoccus caeni</name>
    <dbReference type="NCBI Taxonomy" id="657651"/>
    <lineage>
        <taxon>Bacteria</taxon>
        <taxon>Pseudomonadati</taxon>
        <taxon>Pseudomonadota</taxon>
        <taxon>Alphaproteobacteria</taxon>
        <taxon>Rhodobacterales</taxon>
        <taxon>Paracoccaceae</taxon>
        <taxon>Paracoccus</taxon>
    </lineage>
</organism>
<evidence type="ECO:0000259" key="1">
    <source>
        <dbReference type="Pfam" id="PF02602"/>
    </source>
</evidence>
<dbReference type="SUPFAM" id="SSF69618">
    <property type="entry name" value="HemD-like"/>
    <property type="match status" value="1"/>
</dbReference>
<comment type="caution">
    <text evidence="2">The sequence shown here is derived from an EMBL/GenBank/DDBJ whole genome shotgun (WGS) entry which is preliminary data.</text>
</comment>
<gene>
    <name evidence="2" type="ORF">JJJ17_02000</name>
</gene>
<dbReference type="RefSeq" id="WP_200683391.1">
    <property type="nucleotide sequence ID" value="NZ_JAEPRQ010000001.1"/>
</dbReference>
<dbReference type="Gene3D" id="3.40.50.10090">
    <property type="match status" value="1"/>
</dbReference>
<dbReference type="InterPro" id="IPR003754">
    <property type="entry name" value="4pyrrol_synth_uPrphyn_synth"/>
</dbReference>
<accession>A0A934VZC8</accession>
<name>A0A934VZC8_9RHOB</name>
<dbReference type="AlphaFoldDB" id="A0A934VZC8"/>
<evidence type="ECO:0000313" key="3">
    <source>
        <dbReference type="Proteomes" id="UP000640485"/>
    </source>
</evidence>